<feature type="signal peptide" evidence="3">
    <location>
        <begin position="1"/>
        <end position="16"/>
    </location>
</feature>
<dbReference type="EMBL" id="CAJNJA010005487">
    <property type="protein sequence ID" value="CAE7191314.1"/>
    <property type="molecule type" value="Genomic_DNA"/>
</dbReference>
<dbReference type="InterPro" id="IPR002656">
    <property type="entry name" value="Acyl_transf_3_dom"/>
</dbReference>
<feature type="transmembrane region" description="Helical" evidence="2">
    <location>
        <begin position="764"/>
        <end position="783"/>
    </location>
</feature>
<dbReference type="Proteomes" id="UP000601435">
    <property type="component" value="Unassembled WGS sequence"/>
</dbReference>
<proteinExistence type="predicted"/>
<keyword evidence="2" id="KW-0812">Transmembrane</keyword>
<feature type="chain" id="PRO_5032558841" evidence="3">
    <location>
        <begin position="17"/>
        <end position="1659"/>
    </location>
</feature>
<feature type="transmembrane region" description="Helical" evidence="2">
    <location>
        <begin position="850"/>
        <end position="870"/>
    </location>
</feature>
<evidence type="ECO:0000256" key="3">
    <source>
        <dbReference type="SAM" id="SignalP"/>
    </source>
</evidence>
<feature type="transmembrane region" description="Helical" evidence="2">
    <location>
        <begin position="1038"/>
        <end position="1056"/>
    </location>
</feature>
<keyword evidence="2" id="KW-1133">Transmembrane helix</keyword>
<protein>
    <submittedName>
        <fullName evidence="5">MdmB protein</fullName>
    </submittedName>
</protein>
<feature type="transmembrane region" description="Helical" evidence="2">
    <location>
        <begin position="965"/>
        <end position="984"/>
    </location>
</feature>
<evidence type="ECO:0000256" key="2">
    <source>
        <dbReference type="SAM" id="Phobius"/>
    </source>
</evidence>
<keyword evidence="6" id="KW-1185">Reference proteome</keyword>
<feature type="transmembrane region" description="Helical" evidence="2">
    <location>
        <begin position="996"/>
        <end position="1017"/>
    </location>
</feature>
<feature type="transmembrane region" description="Helical" evidence="2">
    <location>
        <begin position="1093"/>
        <end position="1114"/>
    </location>
</feature>
<keyword evidence="2" id="KW-0472">Membrane</keyword>
<evidence type="ECO:0000259" key="4">
    <source>
        <dbReference type="Pfam" id="PF01757"/>
    </source>
</evidence>
<feature type="region of interest" description="Disordered" evidence="1">
    <location>
        <begin position="536"/>
        <end position="559"/>
    </location>
</feature>
<keyword evidence="3" id="KW-0732">Signal</keyword>
<evidence type="ECO:0000313" key="6">
    <source>
        <dbReference type="Proteomes" id="UP000601435"/>
    </source>
</evidence>
<feature type="compositionally biased region" description="Low complexity" evidence="1">
    <location>
        <begin position="536"/>
        <end position="547"/>
    </location>
</feature>
<dbReference type="GO" id="GO:0016747">
    <property type="term" value="F:acyltransferase activity, transferring groups other than amino-acyl groups"/>
    <property type="evidence" value="ECO:0007669"/>
    <property type="project" value="InterPro"/>
</dbReference>
<sequence>MLVRAALLVYVTGLSACNLPQPCIEGVAGVIGRFLDKDGDKPCEAIWAKAVSQSAGSHSRHKHCPAWAGTGNSAWKNGVFRECWDVIRACGHTIGAETCVPRMSTVMEAKVPVHGKPLPPVCGRMPVVPSWGSVIERRGRLANGEMVEDAWDFQLQETPCRLGVREVSHMERCLAGSWIVLIGASQASVWTQQLVNLLAPGALDSLRDDFVSDGVYLHLLDLVIEDGRVVHKVVGFEGGHKVEDHRGAHSDAHDAVELPRVYARLAEAPLYNSSSGQIRVTHLIAEYWDEAESGLVALDMLSTGGWKQSPIFLIVGVGLWYGYAKGCALDWCDTRPSIAGLGLEAILAVFTEGMQRMAQRLQTFCNSGRAAVHGCTVTSIEYCSELYQNTVYVHLHQAMKREFRPYVSKNVRYFDMWEFLEQVPEDCLFGHMSPASASFMIQAVLQSVCPTDDVAPATLIAFVGKACRSRQIVPDCPGMSCGGYMYTWDYALAQNCKLVAAVDPELEERGYQPALGPALASSWMLRADAEAIEAATTTTTTTEATSTSRRNDTVLQTTTHRSQAAAKREFWPEGRQGLQPGLSIPTSSSFMFWERLVGVRQDPVLAQWVFSSLLLTAAVLIARYARPCMKAVKVDEMLDPILPFKAVGEDLEEPPAAWWSEDWGAGSPKVAPRLSRGDGTAPSLDASDDVDSEQRLLNSPTSSAVLTSASPKVGPNSCGDMVFRMPPKGDRYSFGLARYLASLHVVLGHLNARGQTMDVYMCNWGFTWVPWFFMLSGFILCTAEMKNPRKEQPYEYVARRFVTIYPVYAVSLLIASVPAVIAGTLPSGWVLLMQAWLMQAWVPTVTEKGLQMQCWFLSCLVVYWTCFPTFARRVSQIQLQEVLLGMAALCSFPVLYMLIPDLFYGTTNWYEYHSWGKMRNATDIIVIVIKFHPICYLHVFLLGMLLARLRLLLSEEMASEMRRALALLLDLLAPVGYFGLLLVFNVPAASPPYAKLSARILVLLPLQAAILLGLAGLEGFPQPKLAKWVSGLNFLESYSYCVYVMQFICMKLWAGQEFSVPFFMYLIAIATLMQVFVQRPAEVLWKISPLKAAWMAPAGISMVLLLIWLGGWFLPAPTVEVDLPAKIHQDGLLDVRLPLVMSDKDMRATGGGVFINPSIAVSPDGNRLIIAARLHRRSSRLLRESSNSIGNESNVTNNATKHDYEAVLEEIWHSQIVVGSVRMAAEDWRRFFSGQLPEMTLRPWSGLRMEDGKNWTYPNLCEREKYVPENKTLIRLVVTGPEDPKVIPLTQGYCDKSSADCSTPREPGDLCGSSRDHCRNCHSRWCSSEEVQIAFSSYTPKAGKDCKRRDVMQMFLASGVDAKAVDKVSQGLHLKCGQWNHNEKNWIPFQRNSRTYVVYSLVPHLVHELVHDGQGTCGSQFRTLFPPLAQMQEKNLDKAYRGSGQAVHVDASAARAANLTLRQSHFLALFHVADLKVRRYWHYAYRFSPDPPFQILQVSKALPLQELPPRPFAPRFAFASGLAVHGHQVTIAYAAGDREPRALSMTLSRLDEFFAYVSIGPALRPHLPDSCGASGSWDPLVTPTMHGPTSVADASFKVKNTFLEIAPVEEEAALRKRRSRSDGHDLKKSPLVVASKSPIASPLSAAQLGRVIFRPAEHA</sequence>
<name>A0A812IY98_9DINO</name>
<gene>
    <name evidence="5" type="primary">mdmB</name>
    <name evidence="5" type="ORF">SNEC2469_LOCUS1160</name>
</gene>
<feature type="transmembrane region" description="Helical" evidence="2">
    <location>
        <begin position="1062"/>
        <end position="1081"/>
    </location>
</feature>
<comment type="caution">
    <text evidence="5">The sequence shown here is derived from an EMBL/GenBank/DDBJ whole genome shotgun (WGS) entry which is preliminary data.</text>
</comment>
<feature type="transmembrane region" description="Helical" evidence="2">
    <location>
        <begin position="804"/>
        <end position="830"/>
    </location>
</feature>
<evidence type="ECO:0000313" key="5">
    <source>
        <dbReference type="EMBL" id="CAE7191314.1"/>
    </source>
</evidence>
<organism evidence="5 6">
    <name type="scientific">Symbiodinium necroappetens</name>
    <dbReference type="NCBI Taxonomy" id="1628268"/>
    <lineage>
        <taxon>Eukaryota</taxon>
        <taxon>Sar</taxon>
        <taxon>Alveolata</taxon>
        <taxon>Dinophyceae</taxon>
        <taxon>Suessiales</taxon>
        <taxon>Symbiodiniaceae</taxon>
        <taxon>Symbiodinium</taxon>
    </lineage>
</organism>
<dbReference type="OrthoDB" id="428336at2759"/>
<feature type="region of interest" description="Disordered" evidence="1">
    <location>
        <begin position="658"/>
        <end position="690"/>
    </location>
</feature>
<reference evidence="5" key="1">
    <citation type="submission" date="2021-02" db="EMBL/GenBank/DDBJ databases">
        <authorList>
            <person name="Dougan E. K."/>
            <person name="Rhodes N."/>
            <person name="Thang M."/>
            <person name="Chan C."/>
        </authorList>
    </citation>
    <scope>NUCLEOTIDE SEQUENCE</scope>
</reference>
<feature type="transmembrane region" description="Helical" evidence="2">
    <location>
        <begin position="924"/>
        <end position="945"/>
    </location>
</feature>
<accession>A0A812IY98</accession>
<feature type="domain" description="Acyltransferase 3" evidence="4">
    <location>
        <begin position="732"/>
        <end position="1068"/>
    </location>
</feature>
<evidence type="ECO:0000256" key="1">
    <source>
        <dbReference type="SAM" id="MobiDB-lite"/>
    </source>
</evidence>
<dbReference type="PROSITE" id="PS51257">
    <property type="entry name" value="PROKAR_LIPOPROTEIN"/>
    <property type="match status" value="1"/>
</dbReference>
<feature type="transmembrane region" description="Helical" evidence="2">
    <location>
        <begin position="882"/>
        <end position="904"/>
    </location>
</feature>
<dbReference type="Pfam" id="PF01757">
    <property type="entry name" value="Acyl_transf_3"/>
    <property type="match status" value="1"/>
</dbReference>